<keyword evidence="1" id="KW-0863">Zinc-finger</keyword>
<dbReference type="EMBL" id="RWGY01000011">
    <property type="protein sequence ID" value="TVU28811.1"/>
    <property type="molecule type" value="Genomic_DNA"/>
</dbReference>
<feature type="compositionally biased region" description="Polar residues" evidence="2">
    <location>
        <begin position="468"/>
        <end position="478"/>
    </location>
</feature>
<dbReference type="PANTHER" id="PTHR33075">
    <property type="entry name" value="OS02G0499800 PROTEIN"/>
    <property type="match status" value="1"/>
</dbReference>
<dbReference type="Gene3D" id="4.10.60.10">
    <property type="entry name" value="Zinc finger, CCHC-type"/>
    <property type="match status" value="1"/>
</dbReference>
<dbReference type="Gramene" id="TVU28811">
    <property type="protein sequence ID" value="TVU28811"/>
    <property type="gene ID" value="EJB05_20344"/>
</dbReference>
<keyword evidence="1" id="KW-0862">Zinc</keyword>
<evidence type="ECO:0000256" key="1">
    <source>
        <dbReference type="PROSITE-ProRule" id="PRU00047"/>
    </source>
</evidence>
<keyword evidence="1" id="KW-0479">Metal-binding</keyword>
<dbReference type="Pfam" id="PF24530">
    <property type="entry name" value="DUF7597"/>
    <property type="match status" value="1"/>
</dbReference>
<reference evidence="4 5" key="1">
    <citation type="journal article" date="2019" name="Sci. Rep.">
        <title>A high-quality genome of Eragrostis curvula grass provides insights into Poaceae evolution and supports new strategies to enhance forage quality.</title>
        <authorList>
            <person name="Carballo J."/>
            <person name="Santos B.A.C.M."/>
            <person name="Zappacosta D."/>
            <person name="Garbus I."/>
            <person name="Selva J.P."/>
            <person name="Gallo C.A."/>
            <person name="Diaz A."/>
            <person name="Albertini E."/>
            <person name="Caccamo M."/>
            <person name="Echenique V."/>
        </authorList>
    </citation>
    <scope>NUCLEOTIDE SEQUENCE [LARGE SCALE GENOMIC DNA]</scope>
    <source>
        <strain evidence="5">cv. Victoria</strain>
        <tissue evidence="4">Leaf</tissue>
    </source>
</reference>
<feature type="domain" description="CCHC-type" evidence="3">
    <location>
        <begin position="66"/>
        <end position="81"/>
    </location>
</feature>
<dbReference type="SMART" id="SM00343">
    <property type="entry name" value="ZnF_C2HC"/>
    <property type="match status" value="2"/>
</dbReference>
<dbReference type="SUPFAM" id="SSF57756">
    <property type="entry name" value="Retrovirus zinc finger-like domains"/>
    <property type="match status" value="1"/>
</dbReference>
<protein>
    <recommendedName>
        <fullName evidence="3">CCHC-type domain-containing protein</fullName>
    </recommendedName>
</protein>
<dbReference type="GO" id="GO:0003676">
    <property type="term" value="F:nucleic acid binding"/>
    <property type="evidence" value="ECO:0007669"/>
    <property type="project" value="InterPro"/>
</dbReference>
<dbReference type="OrthoDB" id="694614at2759"/>
<dbReference type="Proteomes" id="UP000324897">
    <property type="component" value="Chromosome 1"/>
</dbReference>
<name>A0A5J9UZT6_9POAL</name>
<organism evidence="4 5">
    <name type="scientific">Eragrostis curvula</name>
    <name type="common">weeping love grass</name>
    <dbReference type="NCBI Taxonomy" id="38414"/>
    <lineage>
        <taxon>Eukaryota</taxon>
        <taxon>Viridiplantae</taxon>
        <taxon>Streptophyta</taxon>
        <taxon>Embryophyta</taxon>
        <taxon>Tracheophyta</taxon>
        <taxon>Spermatophyta</taxon>
        <taxon>Magnoliopsida</taxon>
        <taxon>Liliopsida</taxon>
        <taxon>Poales</taxon>
        <taxon>Poaceae</taxon>
        <taxon>PACMAD clade</taxon>
        <taxon>Chloridoideae</taxon>
        <taxon>Eragrostideae</taxon>
        <taxon>Eragrostidinae</taxon>
        <taxon>Eragrostis</taxon>
    </lineage>
</organism>
<feature type="region of interest" description="Disordered" evidence="2">
    <location>
        <begin position="446"/>
        <end position="478"/>
    </location>
</feature>
<proteinExistence type="predicted"/>
<sequence length="732" mass="81526">MPNAPKVSTPLQFGSVENSNFEFPVPRIFNRIKEDLSKGQLNITASSTVQRAAGASPSQPDHSMVCYHCLGPGHLVRECTSQIRCRSCFNYGHKARRCLKRPSHHSKWAPKPNTQVQHDTERLEPCAPQEDGTKACYEALNAKEAASSPSSTLQTNSSLSLPGNRESQAEHALPSQTTMANFAIAPHRYLQFGMHIEDGGPHRRARKTVCISGNPPPLRHEDCAFAVTEEELSANQMLQFMHEISDYIEVQVRKTVVFYSIHPHGVGIYRLRDACQRDTLISMNPHHIGPRFFSFVKHDEAPLNFRRSPFTRKSWIMLLGYPLDYKHESILKQVCAPFAQLLSWNPVDSSLARVMLKVMIHDPLEVPRSLAIKVGREMDGEGRTWTVPVYILNSDFASPAPADEDDVPPHNGNPHPFFGPVLPGEAEFVQHADQFVNQLANNNQLQQNNQEPDQGSNAGSAVHDPEVHNQSFTQGSTQSREIEVANPLANNDDNQIPEPVPAPVQQNSYQIVPYGPIQQTSTCSSNLFHNNTAAPRALLNTLVFNNIKRLLSACTISFSGMEPRHIDSTTLLQSKLHFSLSCMGEASVVISPAASAKSPPITCEIQEINDHEEPVFTINNQLIRKRYYRRRTKKVAQVSNSSDMVPSSSFIFSAEDGEFIPHHTPVKKVTSSKRLLTPTPDSVASLRRSKRSKVTNDGYKVTQPETQRPATHHSCITRDMGPCNLSADVAKY</sequence>
<evidence type="ECO:0000256" key="2">
    <source>
        <dbReference type="SAM" id="MobiDB-lite"/>
    </source>
</evidence>
<gene>
    <name evidence="4" type="ORF">EJB05_20344</name>
</gene>
<evidence type="ECO:0000313" key="5">
    <source>
        <dbReference type="Proteomes" id="UP000324897"/>
    </source>
</evidence>
<dbReference type="InterPro" id="IPR036875">
    <property type="entry name" value="Znf_CCHC_sf"/>
</dbReference>
<feature type="compositionally biased region" description="Low complexity" evidence="2">
    <location>
        <begin position="147"/>
        <end position="162"/>
    </location>
</feature>
<evidence type="ECO:0000259" key="3">
    <source>
        <dbReference type="PROSITE" id="PS50158"/>
    </source>
</evidence>
<dbReference type="PANTHER" id="PTHR33075:SF10">
    <property type="entry name" value="DUF4283 DOMAIN-CONTAINING PROTEIN"/>
    <property type="match status" value="1"/>
</dbReference>
<dbReference type="AlphaFoldDB" id="A0A5J9UZT6"/>
<feature type="non-terminal residue" evidence="4">
    <location>
        <position position="1"/>
    </location>
</feature>
<dbReference type="InterPro" id="IPR056018">
    <property type="entry name" value="DUF7597"/>
</dbReference>
<keyword evidence="5" id="KW-1185">Reference proteome</keyword>
<accession>A0A5J9UZT6</accession>
<dbReference type="InterPro" id="IPR001878">
    <property type="entry name" value="Znf_CCHC"/>
</dbReference>
<dbReference type="PROSITE" id="PS50158">
    <property type="entry name" value="ZF_CCHC"/>
    <property type="match status" value="1"/>
</dbReference>
<comment type="caution">
    <text evidence="4">The sequence shown here is derived from an EMBL/GenBank/DDBJ whole genome shotgun (WGS) entry which is preliminary data.</text>
</comment>
<feature type="region of interest" description="Disordered" evidence="2">
    <location>
        <begin position="673"/>
        <end position="698"/>
    </location>
</feature>
<feature type="region of interest" description="Disordered" evidence="2">
    <location>
        <begin position="147"/>
        <end position="173"/>
    </location>
</feature>
<dbReference type="GO" id="GO:0008270">
    <property type="term" value="F:zinc ion binding"/>
    <property type="evidence" value="ECO:0007669"/>
    <property type="project" value="UniProtKB-KW"/>
</dbReference>
<evidence type="ECO:0000313" key="4">
    <source>
        <dbReference type="EMBL" id="TVU28811.1"/>
    </source>
</evidence>